<dbReference type="CDD" id="cd04163">
    <property type="entry name" value="Era"/>
    <property type="match status" value="1"/>
</dbReference>
<dbReference type="Gene3D" id="3.40.50.300">
    <property type="entry name" value="P-loop containing nucleotide triphosphate hydrolases"/>
    <property type="match status" value="1"/>
</dbReference>
<evidence type="ECO:0000256" key="3">
    <source>
        <dbReference type="ARBA" id="ARBA00022741"/>
    </source>
</evidence>
<dbReference type="GO" id="GO:0005525">
    <property type="term" value="F:GTP binding"/>
    <property type="evidence" value="ECO:0007669"/>
    <property type="project" value="UniProtKB-UniRule"/>
</dbReference>
<dbReference type="CDD" id="cd22534">
    <property type="entry name" value="KH-II_Era"/>
    <property type="match status" value="1"/>
</dbReference>
<dbReference type="OrthoDB" id="9805918at2"/>
<sequence>MFKSGFISIIGEVNVGKSTLLNNILEKKVSITSIKSGTTIRQIMGIYNQKKYQLVFIDNPGIIFFKKKIIFPKQQNSLSLNYIQELDIILFMVDREYKPEDQVVLNILKKYNKKIFLLINKIDSFRKKIFIDKIIISFLKNFYFDEIIPLSCHLKQNFHILIQKILLYLKEKPPYFSQNILTNLTQEELISDFVREKILCYINQEIPHYCNVLVDNINFNKCLNLTDISVLVLVKKNSQKKIIIGTKGQKIKKIRIQSQKNISKIFQTKVSLNLWVKVEKKIFL</sequence>
<comment type="subunit">
    <text evidence="6">Monomer.</text>
</comment>
<evidence type="ECO:0000256" key="1">
    <source>
        <dbReference type="ARBA" id="ARBA00007921"/>
    </source>
</evidence>
<dbReference type="NCBIfam" id="TIGR00436">
    <property type="entry name" value="era"/>
    <property type="match status" value="1"/>
</dbReference>
<evidence type="ECO:0000256" key="2">
    <source>
        <dbReference type="ARBA" id="ARBA00020484"/>
    </source>
</evidence>
<comment type="subcellular location">
    <subcellularLocation>
        <location evidence="6">Cytoplasm</location>
    </subcellularLocation>
    <subcellularLocation>
        <location evidence="6">Cell membrane</location>
        <topology evidence="6">Peripheral membrane protein</topology>
    </subcellularLocation>
</comment>
<dbReference type="Gene3D" id="3.30.300.20">
    <property type="match status" value="1"/>
</dbReference>
<organism evidence="9 10">
    <name type="scientific">Candidatus Phytoplasma oryzae</name>
    <dbReference type="NCBI Taxonomy" id="203274"/>
    <lineage>
        <taxon>Bacteria</taxon>
        <taxon>Bacillati</taxon>
        <taxon>Mycoplasmatota</taxon>
        <taxon>Mollicutes</taxon>
        <taxon>Acholeplasmatales</taxon>
        <taxon>Acholeplasmataceae</taxon>
        <taxon>Candidatus Phytoplasma</taxon>
        <taxon>16SrXI (Rice yellow dwarf group)</taxon>
    </lineage>
</organism>
<dbReference type="PRINTS" id="PR00326">
    <property type="entry name" value="GTP1OBG"/>
</dbReference>
<dbReference type="AlphaFoldDB" id="A0A139JQU0"/>
<keyword evidence="6" id="KW-0699">rRNA-binding</keyword>
<evidence type="ECO:0000313" key="10">
    <source>
        <dbReference type="Proteomes" id="UP000070069"/>
    </source>
</evidence>
<dbReference type="Pfam" id="PF01926">
    <property type="entry name" value="MMR_HSR1"/>
    <property type="match status" value="1"/>
</dbReference>
<dbReference type="SUPFAM" id="SSF52540">
    <property type="entry name" value="P-loop containing nucleoside triphosphate hydrolases"/>
    <property type="match status" value="1"/>
</dbReference>
<dbReference type="InterPro" id="IPR006073">
    <property type="entry name" value="GTP-bd"/>
</dbReference>
<evidence type="ECO:0000256" key="6">
    <source>
        <dbReference type="HAMAP-Rule" id="MF_00367"/>
    </source>
</evidence>
<dbReference type="GO" id="GO:0070181">
    <property type="term" value="F:small ribosomal subunit rRNA binding"/>
    <property type="evidence" value="ECO:0007669"/>
    <property type="project" value="UniProtKB-UniRule"/>
</dbReference>
<evidence type="ECO:0000256" key="5">
    <source>
        <dbReference type="ARBA" id="ARBA00023134"/>
    </source>
</evidence>
<keyword evidence="6" id="KW-0472">Membrane</keyword>
<dbReference type="InterPro" id="IPR015946">
    <property type="entry name" value="KH_dom-like_a/b"/>
</dbReference>
<keyword evidence="5 6" id="KW-0342">GTP-binding</keyword>
<evidence type="ECO:0000256" key="4">
    <source>
        <dbReference type="ARBA" id="ARBA00022884"/>
    </source>
</evidence>
<comment type="function">
    <text evidence="6">An essential GTPase that binds both GDP and GTP, with rapid nucleotide exchange. Plays a role in 16S rRNA processing and 30S ribosomal subunit biogenesis and possibly also in cell cycle regulation and energy metabolism.</text>
</comment>
<dbReference type="InterPro" id="IPR009019">
    <property type="entry name" value="KH_sf_prok-type"/>
</dbReference>
<dbReference type="NCBIfam" id="TIGR00231">
    <property type="entry name" value="small_GTP"/>
    <property type="match status" value="1"/>
</dbReference>
<keyword evidence="6" id="KW-0963">Cytoplasm</keyword>
<dbReference type="InterPro" id="IPR027417">
    <property type="entry name" value="P-loop_NTPase"/>
</dbReference>
<keyword evidence="6" id="KW-1003">Cell membrane</keyword>
<dbReference type="GO" id="GO:0000028">
    <property type="term" value="P:ribosomal small subunit assembly"/>
    <property type="evidence" value="ECO:0007669"/>
    <property type="project" value="TreeGrafter"/>
</dbReference>
<dbReference type="EMBL" id="LTBM01000002">
    <property type="protein sequence ID" value="KXT29329.1"/>
    <property type="molecule type" value="Genomic_DNA"/>
</dbReference>
<keyword evidence="6" id="KW-0690">Ribosome biogenesis</keyword>
<dbReference type="GO" id="GO:0005829">
    <property type="term" value="C:cytosol"/>
    <property type="evidence" value="ECO:0007669"/>
    <property type="project" value="TreeGrafter"/>
</dbReference>
<comment type="caution">
    <text evidence="6">Lacks conserved residue(s) required for the propagation of feature annotation.</text>
</comment>
<dbReference type="InterPro" id="IPR030388">
    <property type="entry name" value="G_ERA_dom"/>
</dbReference>
<evidence type="ECO:0000256" key="7">
    <source>
        <dbReference type="RuleBase" id="RU003761"/>
    </source>
</evidence>
<dbReference type="Pfam" id="PF07650">
    <property type="entry name" value="KH_2"/>
    <property type="match status" value="1"/>
</dbReference>
<dbReference type="InterPro" id="IPR005225">
    <property type="entry name" value="Small_GTP-bd"/>
</dbReference>
<dbReference type="HAMAP" id="MF_00367">
    <property type="entry name" value="GTPase_Era"/>
    <property type="match status" value="1"/>
</dbReference>
<comment type="caution">
    <text evidence="9">The sequence shown here is derived from an EMBL/GenBank/DDBJ whole genome shotgun (WGS) entry which is preliminary data.</text>
</comment>
<dbReference type="PANTHER" id="PTHR42698:SF1">
    <property type="entry name" value="GTPASE ERA, MITOCHONDRIAL"/>
    <property type="match status" value="1"/>
</dbReference>
<gene>
    <name evidence="6 9" type="primary">era</name>
    <name evidence="9" type="ORF">AXA84_0143</name>
</gene>
<comment type="similarity">
    <text evidence="1 6 7">Belongs to the TRAFAC class TrmE-Era-EngA-EngB-Septin-like GTPase superfamily. Era GTPase family.</text>
</comment>
<dbReference type="PANTHER" id="PTHR42698">
    <property type="entry name" value="GTPASE ERA"/>
    <property type="match status" value="1"/>
</dbReference>
<name>A0A139JQU0_9MOLU</name>
<dbReference type="Proteomes" id="UP000070069">
    <property type="component" value="Unassembled WGS sequence"/>
</dbReference>
<evidence type="ECO:0000313" key="9">
    <source>
        <dbReference type="EMBL" id="KXT29329.1"/>
    </source>
</evidence>
<evidence type="ECO:0000259" key="8">
    <source>
        <dbReference type="PROSITE" id="PS50823"/>
    </source>
</evidence>
<feature type="domain" description="KH type-2" evidence="8">
    <location>
        <begin position="202"/>
        <end position="280"/>
    </location>
</feature>
<keyword evidence="4 6" id="KW-0694">RNA-binding</keyword>
<dbReference type="InterPro" id="IPR005662">
    <property type="entry name" value="GTPase_Era-like"/>
</dbReference>
<dbReference type="SUPFAM" id="SSF54814">
    <property type="entry name" value="Prokaryotic type KH domain (KH-domain type II)"/>
    <property type="match status" value="1"/>
</dbReference>
<dbReference type="RefSeq" id="WP_066540063.1">
    <property type="nucleotide sequence ID" value="NZ_JHUK01000002.1"/>
</dbReference>
<accession>A0A139JQU0</accession>
<dbReference type="PROSITE" id="PS50823">
    <property type="entry name" value="KH_TYPE_2"/>
    <property type="match status" value="1"/>
</dbReference>
<dbReference type="GO" id="GO:0043024">
    <property type="term" value="F:ribosomal small subunit binding"/>
    <property type="evidence" value="ECO:0007669"/>
    <property type="project" value="TreeGrafter"/>
</dbReference>
<feature type="binding site" evidence="6">
    <location>
        <begin position="120"/>
        <end position="123"/>
    </location>
    <ligand>
        <name>GTP</name>
        <dbReference type="ChEBI" id="CHEBI:37565"/>
    </ligand>
</feature>
<protein>
    <recommendedName>
        <fullName evidence="2 6">GTPase Era</fullName>
    </recommendedName>
</protein>
<dbReference type="GO" id="GO:0003924">
    <property type="term" value="F:GTPase activity"/>
    <property type="evidence" value="ECO:0007669"/>
    <property type="project" value="UniProtKB-UniRule"/>
</dbReference>
<dbReference type="InterPro" id="IPR004044">
    <property type="entry name" value="KH_dom_type_2"/>
</dbReference>
<reference evidence="9 10" key="1">
    <citation type="submission" date="2016-02" db="EMBL/GenBank/DDBJ databases">
        <title>A draft genome sequence of Candidatus Phytoplasma oryzae strain Mbita1, the causative agent of Napier Grass stunt disease in Kenya.</title>
        <authorList>
            <person name="Fischer A."/>
            <person name="Santa-Cruz I."/>
            <person name="Wambua L."/>
            <person name="Olds C."/>
            <person name="Midega C."/>
            <person name="Dickinson M."/>
            <person name="Kawicha P."/>
            <person name="Khan Z."/>
            <person name="Masiga D."/>
            <person name="Jores J."/>
            <person name="Bernd S."/>
        </authorList>
    </citation>
    <scope>NUCLEOTIDE SEQUENCE [LARGE SCALE GENOMIC DNA]</scope>
    <source>
        <strain evidence="9">Mbita1</strain>
    </source>
</reference>
<proteinExistence type="inferred from homology"/>
<keyword evidence="3 6" id="KW-0547">Nucleotide-binding</keyword>
<dbReference type="PATRIC" id="fig|203274.3.peg.248"/>
<dbReference type="NCBIfam" id="NF000908">
    <property type="entry name" value="PRK00089.1"/>
    <property type="match status" value="1"/>
</dbReference>
<dbReference type="GO" id="GO:0005886">
    <property type="term" value="C:plasma membrane"/>
    <property type="evidence" value="ECO:0007669"/>
    <property type="project" value="UniProtKB-SubCell"/>
</dbReference>